<dbReference type="NCBIfam" id="TIGR02476">
    <property type="entry name" value="BluB"/>
    <property type="match status" value="1"/>
</dbReference>
<dbReference type="InterPro" id="IPR050627">
    <property type="entry name" value="Nitroreductase/BluB"/>
</dbReference>
<dbReference type="AlphaFoldDB" id="A0A915YDQ9"/>
<keyword evidence="2" id="KW-0288">FMN</keyword>
<evidence type="ECO:0000259" key="4">
    <source>
        <dbReference type="Pfam" id="PF00881"/>
    </source>
</evidence>
<dbReference type="PANTHER" id="PTHR23026">
    <property type="entry name" value="NADPH NITROREDUCTASE"/>
    <property type="match status" value="1"/>
</dbReference>
<dbReference type="PANTHER" id="PTHR23026:SF90">
    <property type="entry name" value="IODOTYROSINE DEIODINASE 1"/>
    <property type="match status" value="1"/>
</dbReference>
<keyword evidence="6" id="KW-1185">Reference proteome</keyword>
<name>A0A915YDQ9_9BACT</name>
<dbReference type="KEGG" id="aup:AsAng_0019140"/>
<dbReference type="Gene3D" id="3.40.109.10">
    <property type="entry name" value="NADH Oxidase"/>
    <property type="match status" value="1"/>
</dbReference>
<organism evidence="5 6">
    <name type="scientific">Aureispira anguillae</name>
    <dbReference type="NCBI Taxonomy" id="2864201"/>
    <lineage>
        <taxon>Bacteria</taxon>
        <taxon>Pseudomonadati</taxon>
        <taxon>Bacteroidota</taxon>
        <taxon>Saprospiria</taxon>
        <taxon>Saprospirales</taxon>
        <taxon>Saprospiraceae</taxon>
        <taxon>Aureispira</taxon>
    </lineage>
</organism>
<evidence type="ECO:0000256" key="1">
    <source>
        <dbReference type="ARBA" id="ARBA00022630"/>
    </source>
</evidence>
<protein>
    <submittedName>
        <fullName evidence="5">5,6-dimethylbenzimidazole synthase</fullName>
    </submittedName>
</protein>
<reference evidence="5" key="1">
    <citation type="submission" date="2022-09" db="EMBL/GenBank/DDBJ databases">
        <title>Aureispira anguillicida sp. nov., isolated from Leptocephalus of Japanese eel Anguilla japonica.</title>
        <authorList>
            <person name="Yuasa K."/>
            <person name="Mekata T."/>
            <person name="Ikunari K."/>
        </authorList>
    </citation>
    <scope>NUCLEOTIDE SEQUENCE</scope>
    <source>
        <strain evidence="5">EL160426</strain>
    </source>
</reference>
<evidence type="ECO:0000313" key="5">
    <source>
        <dbReference type="EMBL" id="BDS11203.1"/>
    </source>
</evidence>
<evidence type="ECO:0000313" key="6">
    <source>
        <dbReference type="Proteomes" id="UP001060919"/>
    </source>
</evidence>
<dbReference type="EMBL" id="AP026867">
    <property type="protein sequence ID" value="BDS11203.1"/>
    <property type="molecule type" value="Genomic_DNA"/>
</dbReference>
<sequence length="216" mass="24595">MKTFNANDTAVLESILLHRRDVRGNHFLPQPLPPDIIHKILFAGVNAPSVGFSQPWEFVLIDDLKVKKAIRASFDLENQKAANQFERKQDQYQQLKLEGIIEAPLNIAVFYNPSKGPVLGQTSMPEMGTYSVVCAIQNMWLMARSLNVGLGWVSIVDPDKICSILKVPSNRKLVGYLCLGYVDHFYKVPELELLKWEKRKQMEEVIYTNGYNNCNP</sequence>
<dbReference type="InterPro" id="IPR029479">
    <property type="entry name" value="Nitroreductase"/>
</dbReference>
<dbReference type="InterPro" id="IPR012825">
    <property type="entry name" value="BluB"/>
</dbReference>
<keyword evidence="1" id="KW-0285">Flavoprotein</keyword>
<dbReference type="Pfam" id="PF00881">
    <property type="entry name" value="Nitroreductase"/>
    <property type="match status" value="1"/>
</dbReference>
<evidence type="ECO:0000256" key="2">
    <source>
        <dbReference type="ARBA" id="ARBA00022643"/>
    </source>
</evidence>
<gene>
    <name evidence="5" type="ORF">AsAng_0019140</name>
</gene>
<dbReference type="Proteomes" id="UP001060919">
    <property type="component" value="Chromosome"/>
</dbReference>
<dbReference type="GO" id="GO:0016491">
    <property type="term" value="F:oxidoreductase activity"/>
    <property type="evidence" value="ECO:0007669"/>
    <property type="project" value="UniProtKB-KW"/>
</dbReference>
<evidence type="ECO:0000256" key="3">
    <source>
        <dbReference type="ARBA" id="ARBA00023002"/>
    </source>
</evidence>
<feature type="domain" description="Nitroreductase" evidence="4">
    <location>
        <begin position="18"/>
        <end position="181"/>
    </location>
</feature>
<dbReference type="InterPro" id="IPR000415">
    <property type="entry name" value="Nitroreductase-like"/>
</dbReference>
<dbReference type="RefSeq" id="WP_264792406.1">
    <property type="nucleotide sequence ID" value="NZ_AP026867.1"/>
</dbReference>
<dbReference type="SUPFAM" id="SSF55469">
    <property type="entry name" value="FMN-dependent nitroreductase-like"/>
    <property type="match status" value="1"/>
</dbReference>
<proteinExistence type="predicted"/>
<keyword evidence="3" id="KW-0560">Oxidoreductase</keyword>
<accession>A0A915YDQ9</accession>